<name>A0A4Z0MUQ4_9BACT</name>
<gene>
    <name evidence="5" type="ORF">EU557_01950</name>
</gene>
<keyword evidence="3 5" id="KW-0418">Kinase</keyword>
<dbReference type="Gene3D" id="3.40.1190.20">
    <property type="match status" value="1"/>
</dbReference>
<dbReference type="PROSITE" id="PS00583">
    <property type="entry name" value="PFKB_KINASES_1"/>
    <property type="match status" value="1"/>
</dbReference>
<evidence type="ECO:0000313" key="5">
    <source>
        <dbReference type="EMBL" id="TGD83384.1"/>
    </source>
</evidence>
<keyword evidence="6" id="KW-1185">Reference proteome</keyword>
<evidence type="ECO:0000313" key="6">
    <source>
        <dbReference type="Proteomes" id="UP000298284"/>
    </source>
</evidence>
<evidence type="ECO:0000256" key="3">
    <source>
        <dbReference type="ARBA" id="ARBA00022777"/>
    </source>
</evidence>
<dbReference type="CDD" id="cd01167">
    <property type="entry name" value="bac_FRK"/>
    <property type="match status" value="1"/>
</dbReference>
<dbReference type="PANTHER" id="PTHR43085:SF57">
    <property type="entry name" value="CARBOHYDRATE KINASE PFKB DOMAIN-CONTAINING PROTEIN"/>
    <property type="match status" value="1"/>
</dbReference>
<reference evidence="5 6" key="1">
    <citation type="submission" date="2019-04" db="EMBL/GenBank/DDBJ databases">
        <authorList>
            <person name="Feng G."/>
            <person name="Zhang J."/>
            <person name="Zhu H."/>
        </authorList>
    </citation>
    <scope>NUCLEOTIDE SEQUENCE [LARGE SCALE GENOMIC DNA]</scope>
    <source>
        <strain evidence="5 6">JCM 19491</strain>
    </source>
</reference>
<proteinExistence type="inferred from homology"/>
<dbReference type="GO" id="GO:0016301">
    <property type="term" value="F:kinase activity"/>
    <property type="evidence" value="ECO:0007669"/>
    <property type="project" value="UniProtKB-KW"/>
</dbReference>
<dbReference type="InterPro" id="IPR050306">
    <property type="entry name" value="PfkB_Carbo_kinase"/>
</dbReference>
<dbReference type="SUPFAM" id="SSF53613">
    <property type="entry name" value="Ribokinase-like"/>
    <property type="match status" value="1"/>
</dbReference>
<organism evidence="5 6">
    <name type="scientific">Hymenobacter wooponensis</name>
    <dbReference type="NCBI Taxonomy" id="1525360"/>
    <lineage>
        <taxon>Bacteria</taxon>
        <taxon>Pseudomonadati</taxon>
        <taxon>Bacteroidota</taxon>
        <taxon>Cytophagia</taxon>
        <taxon>Cytophagales</taxon>
        <taxon>Hymenobacteraceae</taxon>
        <taxon>Hymenobacter</taxon>
    </lineage>
</organism>
<dbReference type="InterPro" id="IPR029056">
    <property type="entry name" value="Ribokinase-like"/>
</dbReference>
<evidence type="ECO:0000256" key="1">
    <source>
        <dbReference type="ARBA" id="ARBA00010688"/>
    </source>
</evidence>
<dbReference type="EMBL" id="SRKZ01000001">
    <property type="protein sequence ID" value="TGD83384.1"/>
    <property type="molecule type" value="Genomic_DNA"/>
</dbReference>
<dbReference type="InterPro" id="IPR011611">
    <property type="entry name" value="PfkB_dom"/>
</dbReference>
<dbReference type="PANTHER" id="PTHR43085">
    <property type="entry name" value="HEXOKINASE FAMILY MEMBER"/>
    <property type="match status" value="1"/>
</dbReference>
<evidence type="ECO:0000259" key="4">
    <source>
        <dbReference type="Pfam" id="PF00294"/>
    </source>
</evidence>
<dbReference type="InterPro" id="IPR002173">
    <property type="entry name" value="Carboh/pur_kinase_PfkB_CS"/>
</dbReference>
<dbReference type="Proteomes" id="UP000298284">
    <property type="component" value="Unassembled WGS sequence"/>
</dbReference>
<comment type="caution">
    <text evidence="5">The sequence shown here is derived from an EMBL/GenBank/DDBJ whole genome shotgun (WGS) entry which is preliminary data.</text>
</comment>
<dbReference type="PROSITE" id="PS00584">
    <property type="entry name" value="PFKB_KINASES_2"/>
    <property type="match status" value="1"/>
</dbReference>
<dbReference type="OrthoDB" id="9813569at2"/>
<evidence type="ECO:0000256" key="2">
    <source>
        <dbReference type="ARBA" id="ARBA00022679"/>
    </source>
</evidence>
<accession>A0A4Z0MUQ4</accession>
<comment type="similarity">
    <text evidence="1">Belongs to the carbohydrate kinase PfkB family.</text>
</comment>
<protein>
    <submittedName>
        <fullName evidence="5">Carbohydrate kinase</fullName>
    </submittedName>
</protein>
<sequence length="286" mass="31127">MLWDVLPSGKQPGGAPFNVAVHLHQLGLSADLISRVGDDDLGTELLEFIESKGLRTDFVQHGKTHLTGVVKANVDDANEVTYKIVQPVAWDYIQYDVALEKLVAEADMFVFGSLAARQTATRETLYRLLAHAKFKVFDVNMRPPHYSKEVVKYLLEKADLVKMNHHELAEIMAWFGEETDKPAAMQWLATRFDLQTVCVTCGADGALLWTSGQLYRAPGVSVEVKDTIGSGDAFLAALLKGWQAGQEPAEALRFACATGALVATHLGATPAFSEADVAELLAAQVA</sequence>
<dbReference type="Pfam" id="PF00294">
    <property type="entry name" value="PfkB"/>
    <property type="match status" value="1"/>
</dbReference>
<dbReference type="AlphaFoldDB" id="A0A4Z0MUQ4"/>
<keyword evidence="2" id="KW-0808">Transferase</keyword>
<feature type="domain" description="Carbohydrate kinase PfkB" evidence="4">
    <location>
        <begin position="10"/>
        <end position="270"/>
    </location>
</feature>